<name>A0A1G2A811_9BACT</name>
<reference evidence="1 2" key="1">
    <citation type="journal article" date="2016" name="Nat. Commun.">
        <title>Thousands of microbial genomes shed light on interconnected biogeochemical processes in an aquifer system.</title>
        <authorList>
            <person name="Anantharaman K."/>
            <person name="Brown C.T."/>
            <person name="Hug L.A."/>
            <person name="Sharon I."/>
            <person name="Castelle C.J."/>
            <person name="Probst A.J."/>
            <person name="Thomas B.C."/>
            <person name="Singh A."/>
            <person name="Wilkins M.J."/>
            <person name="Karaoz U."/>
            <person name="Brodie E.L."/>
            <person name="Williams K.H."/>
            <person name="Hubbard S.S."/>
            <person name="Banfield J.F."/>
        </authorList>
    </citation>
    <scope>NUCLEOTIDE SEQUENCE [LARGE SCALE GENOMIC DNA]</scope>
</reference>
<gene>
    <name evidence="1" type="ORF">A3H61_02500</name>
</gene>
<sequence>MSNKLHKGVASFVASTTILWSIGASLITGLVTPAIASAEAGDIIKGPTSGTVYVILSDGESICKLTSPDHYVMWSKFRSKGLKMWEDIMTVETSTYTDKGVCGLRTGSLVRTTGNPEVFVIQPGTTKRGFDAMATFTGLGYTSAGVFYVTDEVIGAYSTGNKLTSATMSAEIREGQLTKYADSKTVYYTAKEGDALLKKEIVNEEAFFSNFGGVWKAVVTIPATETYTTSASQITGPDTSINRPVAVTTTVTPPGGTVAISLASDTPSGTLAPTLSYGNVFTKLNVSAGTDTTISSIKVFRDGLGARENFASVYIYVDGVKYTTARTFNSDNEALFSFGSGLMLKAGTPRSLAIVGDMAAITATGQHKLGIKAAGDITSNGTVSGTFPIMGNFVSTSTTRVGEMTVTSGTVSDTDIFVGEQQQELSRFSFTAGSAEKIRLNSIRFRNTGSAKLSDYINFALYKSGTKIEGTEAVTSGEYVTLKNINLTFDKGEALTIKLYGDVVGGATSTIQFSIEEAADVSATGLSFGYGVTVDSTALPASPTADSTATWTEQKSSGTAITIGAGELTISATGPASYSIDRKKNDIVLANLSILAATGETINIKKMYGYISISGTAAETDIENIQLIQKTGGTQVIDATAADAGAVATQKSFYFANFDVKGATTWDVIADTNDAGTLANDTWKFIMTASSTAGAVGDTAATITPVDAQNSAGKAVTNIKPAAAISNAGTVTLLDTTLTVTNVPLANESAVANQKDIPMIMLQVIGGSGGDAKITSMVFEDTDTVNTALGSNHLTNFSLYEADASGKTLATLETGKTATTGTANFAFTFSSLNSGKGLVVKKDETKYVVVKTDFSGAITTQLASISLSADFIGAEKMSDTDTSTILASAIVGDGTAIAGRSVTATASGRLVVSEDDSNDTNAASTQVLAGTKGAKTLYLKFNADYENVDLKTLILDLVNTSANDSVESVYLTDGGSFTLPGTYVQSSSEVTFGNGQTTFMTFDKNVDKVLRVVTDVRPIGTGPNSTADSGDKIAWYVDAETAADTNDSIVATGVSSNATLAYKTDNTATLNKIFFGSTTTDTNQANNDITSNTLHVRRSLITDITALQLETSAPVNGLTLPLSDGTGIEIFRFKITAAVDTGGNENAAIDLTDLELTTSATNVTLSDVQIYRTDASNIVVNASSVGTSNITFNSTNTSALSSLPNIASGTSAIFVVTATIADSSAGESVQVSITNLGTVGTESTVNLSAGDIVWSDNDDSTDNVTTSFVSWPGITINKVLGQTRVKPAT</sequence>
<organism evidence="1 2">
    <name type="scientific">Candidatus Jacksonbacteria bacterium RIFCSPLOWO2_02_FULL_44_20</name>
    <dbReference type="NCBI Taxonomy" id="1798460"/>
    <lineage>
        <taxon>Bacteria</taxon>
        <taxon>Candidatus Jacksoniibacteriota</taxon>
    </lineage>
</organism>
<evidence type="ECO:0000313" key="2">
    <source>
        <dbReference type="Proteomes" id="UP000178315"/>
    </source>
</evidence>
<comment type="caution">
    <text evidence="1">The sequence shown here is derived from an EMBL/GenBank/DDBJ whole genome shotgun (WGS) entry which is preliminary data.</text>
</comment>
<proteinExistence type="predicted"/>
<accession>A0A1G2A811</accession>
<protein>
    <submittedName>
        <fullName evidence="1">Uncharacterized protein</fullName>
    </submittedName>
</protein>
<dbReference type="EMBL" id="MHJU01000023">
    <property type="protein sequence ID" value="OGY72799.1"/>
    <property type="molecule type" value="Genomic_DNA"/>
</dbReference>
<dbReference type="Proteomes" id="UP000178315">
    <property type="component" value="Unassembled WGS sequence"/>
</dbReference>
<evidence type="ECO:0000313" key="1">
    <source>
        <dbReference type="EMBL" id="OGY72799.1"/>
    </source>
</evidence>